<evidence type="ECO:0000256" key="1">
    <source>
        <dbReference type="SAM" id="Phobius"/>
    </source>
</evidence>
<evidence type="ECO:0000313" key="3">
    <source>
        <dbReference type="EMBL" id="KAF8478183.1"/>
    </source>
</evidence>
<evidence type="ECO:0000313" key="4">
    <source>
        <dbReference type="Proteomes" id="UP000759537"/>
    </source>
</evidence>
<dbReference type="PANTHER" id="PTHR47332:SF4">
    <property type="entry name" value="SET DOMAIN-CONTAINING PROTEIN 5"/>
    <property type="match status" value="1"/>
</dbReference>
<dbReference type="SUPFAM" id="SSF82199">
    <property type="entry name" value="SET domain"/>
    <property type="match status" value="1"/>
</dbReference>
<protein>
    <recommendedName>
        <fullName evidence="2">SET domain-containing protein</fullName>
    </recommendedName>
</protein>
<dbReference type="PROSITE" id="PS50280">
    <property type="entry name" value="SET"/>
    <property type="match status" value="1"/>
</dbReference>
<dbReference type="PANTHER" id="PTHR47332">
    <property type="entry name" value="SET DOMAIN-CONTAINING PROTEIN 5"/>
    <property type="match status" value="1"/>
</dbReference>
<dbReference type="OrthoDB" id="265717at2759"/>
<feature type="domain" description="SET" evidence="2">
    <location>
        <begin position="79"/>
        <end position="223"/>
    </location>
</feature>
<accession>A0A9P5MTG7</accession>
<reference evidence="3" key="2">
    <citation type="journal article" date="2020" name="Nat. Commun.">
        <title>Large-scale genome sequencing of mycorrhizal fungi provides insights into the early evolution of symbiotic traits.</title>
        <authorList>
            <person name="Miyauchi S."/>
            <person name="Kiss E."/>
            <person name="Kuo A."/>
            <person name="Drula E."/>
            <person name="Kohler A."/>
            <person name="Sanchez-Garcia M."/>
            <person name="Morin E."/>
            <person name="Andreopoulos B."/>
            <person name="Barry K.W."/>
            <person name="Bonito G."/>
            <person name="Buee M."/>
            <person name="Carver A."/>
            <person name="Chen C."/>
            <person name="Cichocki N."/>
            <person name="Clum A."/>
            <person name="Culley D."/>
            <person name="Crous P.W."/>
            <person name="Fauchery L."/>
            <person name="Girlanda M."/>
            <person name="Hayes R.D."/>
            <person name="Keri Z."/>
            <person name="LaButti K."/>
            <person name="Lipzen A."/>
            <person name="Lombard V."/>
            <person name="Magnuson J."/>
            <person name="Maillard F."/>
            <person name="Murat C."/>
            <person name="Nolan M."/>
            <person name="Ohm R.A."/>
            <person name="Pangilinan J."/>
            <person name="Pereira M.F."/>
            <person name="Perotto S."/>
            <person name="Peter M."/>
            <person name="Pfister S."/>
            <person name="Riley R."/>
            <person name="Sitrit Y."/>
            <person name="Stielow J.B."/>
            <person name="Szollosi G."/>
            <person name="Zifcakova L."/>
            <person name="Stursova M."/>
            <person name="Spatafora J.W."/>
            <person name="Tedersoo L."/>
            <person name="Vaario L.M."/>
            <person name="Yamada A."/>
            <person name="Yan M."/>
            <person name="Wang P."/>
            <person name="Xu J."/>
            <person name="Bruns T."/>
            <person name="Baldrian P."/>
            <person name="Vilgalys R."/>
            <person name="Dunand C."/>
            <person name="Henrissat B."/>
            <person name="Grigoriev I.V."/>
            <person name="Hibbett D."/>
            <person name="Nagy L.G."/>
            <person name="Martin F.M."/>
        </authorList>
    </citation>
    <scope>NUCLEOTIDE SEQUENCE</scope>
    <source>
        <strain evidence="3">Prilba</strain>
    </source>
</reference>
<dbReference type="EMBL" id="WHVB01000012">
    <property type="protein sequence ID" value="KAF8478183.1"/>
    <property type="molecule type" value="Genomic_DNA"/>
</dbReference>
<sequence length="399" mass="44940">MSTRRRTTGHRVEEATKLTSVVGDRTKHWKPHWTSWIRTAFIVTCAAALLIAIYWKRTLNQVPHQLIPPEPHDNDDIDPAFTVRDLPGRGKGMIAVRDIRRGELLLRERPLILVPREIETSPSQLISDLVQQLSPDQIASFHNLSHVELPGNISPEQRQLAIFQTNAVGAGSNVGLFPTMARLNHGCSGAFNSVYSWREREGVLVVHALKDINKGEELLTAYFGTRQTRDVRRHYLKQKYDFHCMCAYCALPDEESKASDTKLTAMNDLYNRFSTWGNGAIDGREAIRVAKRIWAIGEEEGYVSERGRLAADAVLVAAAHAEYVPGVVYRVAGNFTEYVYSAEAAVDWARLALRWASYELGSDSDLAEEMRITMQEPKGHIMWGQRQAMRVGKPSEGDD</sequence>
<reference evidence="3" key="1">
    <citation type="submission" date="2019-10" db="EMBL/GenBank/DDBJ databases">
        <authorList>
            <consortium name="DOE Joint Genome Institute"/>
            <person name="Kuo A."/>
            <person name="Miyauchi S."/>
            <person name="Kiss E."/>
            <person name="Drula E."/>
            <person name="Kohler A."/>
            <person name="Sanchez-Garcia M."/>
            <person name="Andreopoulos B."/>
            <person name="Barry K.W."/>
            <person name="Bonito G."/>
            <person name="Buee M."/>
            <person name="Carver A."/>
            <person name="Chen C."/>
            <person name="Cichocki N."/>
            <person name="Clum A."/>
            <person name="Culley D."/>
            <person name="Crous P.W."/>
            <person name="Fauchery L."/>
            <person name="Girlanda M."/>
            <person name="Hayes R."/>
            <person name="Keri Z."/>
            <person name="LaButti K."/>
            <person name="Lipzen A."/>
            <person name="Lombard V."/>
            <person name="Magnuson J."/>
            <person name="Maillard F."/>
            <person name="Morin E."/>
            <person name="Murat C."/>
            <person name="Nolan M."/>
            <person name="Ohm R."/>
            <person name="Pangilinan J."/>
            <person name="Pereira M."/>
            <person name="Perotto S."/>
            <person name="Peter M."/>
            <person name="Riley R."/>
            <person name="Sitrit Y."/>
            <person name="Stielow B."/>
            <person name="Szollosi G."/>
            <person name="Zifcakova L."/>
            <person name="Stursova M."/>
            <person name="Spatafora J.W."/>
            <person name="Tedersoo L."/>
            <person name="Vaario L.-M."/>
            <person name="Yamada A."/>
            <person name="Yan M."/>
            <person name="Wang P."/>
            <person name="Xu J."/>
            <person name="Bruns T."/>
            <person name="Baldrian P."/>
            <person name="Vilgalys R."/>
            <person name="Henrissat B."/>
            <person name="Grigoriev I.V."/>
            <person name="Hibbett D."/>
            <person name="Nagy L.G."/>
            <person name="Martin F.M."/>
        </authorList>
    </citation>
    <scope>NUCLEOTIDE SEQUENCE</scope>
    <source>
        <strain evidence="3">Prilba</strain>
    </source>
</reference>
<organism evidence="3 4">
    <name type="scientific">Russula ochroleuca</name>
    <dbReference type="NCBI Taxonomy" id="152965"/>
    <lineage>
        <taxon>Eukaryota</taxon>
        <taxon>Fungi</taxon>
        <taxon>Dikarya</taxon>
        <taxon>Basidiomycota</taxon>
        <taxon>Agaricomycotina</taxon>
        <taxon>Agaricomycetes</taxon>
        <taxon>Russulales</taxon>
        <taxon>Russulaceae</taxon>
        <taxon>Russula</taxon>
    </lineage>
</organism>
<name>A0A9P5MTG7_9AGAM</name>
<comment type="caution">
    <text evidence="3">The sequence shown here is derived from an EMBL/GenBank/DDBJ whole genome shotgun (WGS) entry which is preliminary data.</text>
</comment>
<dbReference type="Proteomes" id="UP000759537">
    <property type="component" value="Unassembled WGS sequence"/>
</dbReference>
<dbReference type="AlphaFoldDB" id="A0A9P5MTG7"/>
<dbReference type="InterPro" id="IPR011990">
    <property type="entry name" value="TPR-like_helical_dom_sf"/>
</dbReference>
<feature type="transmembrane region" description="Helical" evidence="1">
    <location>
        <begin position="35"/>
        <end position="55"/>
    </location>
</feature>
<evidence type="ECO:0000259" key="2">
    <source>
        <dbReference type="PROSITE" id="PS50280"/>
    </source>
</evidence>
<dbReference type="CDD" id="cd20071">
    <property type="entry name" value="SET_SMYD"/>
    <property type="match status" value="1"/>
</dbReference>
<dbReference type="Gene3D" id="1.25.40.10">
    <property type="entry name" value="Tetratricopeptide repeat domain"/>
    <property type="match status" value="1"/>
</dbReference>
<proteinExistence type="predicted"/>
<keyword evidence="1" id="KW-0812">Transmembrane</keyword>
<dbReference type="Gene3D" id="2.170.270.10">
    <property type="entry name" value="SET domain"/>
    <property type="match status" value="1"/>
</dbReference>
<dbReference type="InterPro" id="IPR001214">
    <property type="entry name" value="SET_dom"/>
</dbReference>
<dbReference type="SMART" id="SM00317">
    <property type="entry name" value="SET"/>
    <property type="match status" value="1"/>
</dbReference>
<keyword evidence="4" id="KW-1185">Reference proteome</keyword>
<dbReference type="InterPro" id="IPR046341">
    <property type="entry name" value="SET_dom_sf"/>
</dbReference>
<dbReference type="InterPro" id="IPR053185">
    <property type="entry name" value="SET_domain_protein"/>
</dbReference>
<dbReference type="Pfam" id="PF00856">
    <property type="entry name" value="SET"/>
    <property type="match status" value="1"/>
</dbReference>
<keyword evidence="1" id="KW-0472">Membrane</keyword>
<keyword evidence="1" id="KW-1133">Transmembrane helix</keyword>
<gene>
    <name evidence="3" type="ORF">DFH94DRAFT_83501</name>
</gene>